<dbReference type="Proteomes" id="UP001165121">
    <property type="component" value="Unassembled WGS sequence"/>
</dbReference>
<name>A0A9W6Y1U5_9STRA</name>
<feature type="region of interest" description="Disordered" evidence="1">
    <location>
        <begin position="1"/>
        <end position="51"/>
    </location>
</feature>
<dbReference type="EMBL" id="BSXT01002787">
    <property type="protein sequence ID" value="GMF50904.1"/>
    <property type="molecule type" value="Genomic_DNA"/>
</dbReference>
<protein>
    <submittedName>
        <fullName evidence="2">Unnamed protein product</fullName>
    </submittedName>
</protein>
<keyword evidence="3" id="KW-1185">Reference proteome</keyword>
<dbReference type="AlphaFoldDB" id="A0A9W6Y1U5"/>
<accession>A0A9W6Y1U5</accession>
<gene>
    <name evidence="2" type="ORF">Pfra01_002042100</name>
</gene>
<comment type="caution">
    <text evidence="2">The sequence shown here is derived from an EMBL/GenBank/DDBJ whole genome shotgun (WGS) entry which is preliminary data.</text>
</comment>
<proteinExistence type="predicted"/>
<feature type="compositionally biased region" description="Polar residues" evidence="1">
    <location>
        <begin position="27"/>
        <end position="44"/>
    </location>
</feature>
<sequence length="177" mass="19395">MENLVKSPPSSSPATANHIASLANPADKNSNPMPKGPSDTSASGNPPRHRRYTHIYRKYRKQREADGDIDAVNLTVVTPGRELSVGFTGGVPLVGAKGGVSSTPDTELEELQALIANATWTLIKSEPSTTKLHSKWVYKKKRYSNGSVQRYKARLVVACGSEEILGVNYTRLLQYWK</sequence>
<evidence type="ECO:0000313" key="2">
    <source>
        <dbReference type="EMBL" id="GMF50904.1"/>
    </source>
</evidence>
<reference evidence="2" key="1">
    <citation type="submission" date="2023-04" db="EMBL/GenBank/DDBJ databases">
        <title>Phytophthora fragariaefolia NBRC 109709.</title>
        <authorList>
            <person name="Ichikawa N."/>
            <person name="Sato H."/>
            <person name="Tonouchi N."/>
        </authorList>
    </citation>
    <scope>NUCLEOTIDE SEQUENCE</scope>
    <source>
        <strain evidence="2">NBRC 109709</strain>
    </source>
</reference>
<dbReference type="OrthoDB" id="193186at2759"/>
<organism evidence="2 3">
    <name type="scientific">Phytophthora fragariaefolia</name>
    <dbReference type="NCBI Taxonomy" id="1490495"/>
    <lineage>
        <taxon>Eukaryota</taxon>
        <taxon>Sar</taxon>
        <taxon>Stramenopiles</taxon>
        <taxon>Oomycota</taxon>
        <taxon>Peronosporomycetes</taxon>
        <taxon>Peronosporales</taxon>
        <taxon>Peronosporaceae</taxon>
        <taxon>Phytophthora</taxon>
    </lineage>
</organism>
<evidence type="ECO:0000313" key="3">
    <source>
        <dbReference type="Proteomes" id="UP001165121"/>
    </source>
</evidence>
<evidence type="ECO:0000256" key="1">
    <source>
        <dbReference type="SAM" id="MobiDB-lite"/>
    </source>
</evidence>